<dbReference type="OrthoDB" id="8082805at2"/>
<name>A0A1Q9AVE3_9HYPH</name>
<proteinExistence type="predicted"/>
<accession>A0A1Q9AVE3</accession>
<sequence>MTDELSPMQIEGRLNAYRRLLVGLATHLAALPDGRAAIEAMIADAETVDTQDEDPGVLPDQGFAGQEIADEEIRHILGSALARRQALEAGAGGLTKQEAAE</sequence>
<dbReference type="AlphaFoldDB" id="A0A1Q9AVE3"/>
<dbReference type="RefSeq" id="WP_075628190.1">
    <property type="nucleotide sequence ID" value="NZ_FOAM01000010.1"/>
</dbReference>
<protein>
    <submittedName>
        <fullName evidence="1">Uncharacterized protein</fullName>
    </submittedName>
</protein>
<evidence type="ECO:0000313" key="2">
    <source>
        <dbReference type="Proteomes" id="UP000186364"/>
    </source>
</evidence>
<dbReference type="Proteomes" id="UP000186364">
    <property type="component" value="Unassembled WGS sequence"/>
</dbReference>
<dbReference type="EMBL" id="MKIP01000052">
    <property type="protein sequence ID" value="OLP59358.1"/>
    <property type="molecule type" value="Genomic_DNA"/>
</dbReference>
<evidence type="ECO:0000313" key="1">
    <source>
        <dbReference type="EMBL" id="OLP59358.1"/>
    </source>
</evidence>
<comment type="caution">
    <text evidence="1">The sequence shown here is derived from an EMBL/GenBank/DDBJ whole genome shotgun (WGS) entry which is preliminary data.</text>
</comment>
<keyword evidence="2" id="KW-1185">Reference proteome</keyword>
<gene>
    <name evidence="1" type="ORF">BJF93_11530</name>
</gene>
<organism evidence="1 2">
    <name type="scientific">Xaviernesmea oryzae</name>
    <dbReference type="NCBI Taxonomy" id="464029"/>
    <lineage>
        <taxon>Bacteria</taxon>
        <taxon>Pseudomonadati</taxon>
        <taxon>Pseudomonadota</taxon>
        <taxon>Alphaproteobacteria</taxon>
        <taxon>Hyphomicrobiales</taxon>
        <taxon>Rhizobiaceae</taxon>
        <taxon>Rhizobium/Agrobacterium group</taxon>
        <taxon>Xaviernesmea</taxon>
    </lineage>
</organism>
<reference evidence="1 2" key="1">
    <citation type="submission" date="2016-09" db="EMBL/GenBank/DDBJ databases">
        <title>Rhizobium sp. nov., a novel species isolated from the rice rhizosphere.</title>
        <authorList>
            <person name="Zhao J."/>
            <person name="Zhang X."/>
        </authorList>
    </citation>
    <scope>NUCLEOTIDE SEQUENCE [LARGE SCALE GENOMIC DNA]</scope>
    <source>
        <strain evidence="1 2">1.7048</strain>
    </source>
</reference>